<reference evidence="2 3" key="1">
    <citation type="journal article" date="2014" name="Proc. Natl. Acad. Sci. U.S.A.">
        <title>Functional characterization of flavobacteria rhodopsins reveals a unique class of light-driven chloride pump in bacteria.</title>
        <authorList>
            <person name="Yoshizawa S."/>
            <person name="Kumagai Y."/>
            <person name="Kim H."/>
            <person name="Ogura Y."/>
            <person name="Hayashi T."/>
            <person name="Iwasaki W."/>
            <person name="DeLong E.F."/>
            <person name="Kogure K."/>
        </authorList>
    </citation>
    <scope>NUCLEOTIDE SEQUENCE [LARGE SCALE GENOMIC DNA]</scope>
    <source>
        <strain evidence="2 3">S1-08</strain>
    </source>
</reference>
<sequence>MAFFHPMNRYLFITPWFLLLFACQDLGNLQAVAAVPNSLDEISGMQVFTMPSGDVSFLSINDSGNGPHLYSYIQSDQIYDQKVKGVSNIDWEDIALSLTADGTPEFVFIADTGNNNNSRKSFQIIQVHANEIGSSNSITSKTYPFIYEDMQDNLPSSGIYHDCEAIVYKEGRIYLFTKNRNKKFDGFTSIYSLDIKNEATVAKLLNKVYIGSKRSTSRVTAADINPKGEVGLLTHNKVILLNDFDESFSSFDKKIYELKHDSQKEAMAFINDSVVLIADERSKKGGGNVYKFELKASFLDVSRK</sequence>
<dbReference type="STRING" id="1454201.NMS_2417"/>
<feature type="signal peptide" evidence="1">
    <location>
        <begin position="1"/>
        <end position="33"/>
    </location>
</feature>
<gene>
    <name evidence="2" type="ORF">NMS_2417</name>
</gene>
<protein>
    <recommendedName>
        <fullName evidence="4">Gll0560 protein</fullName>
    </recommendedName>
</protein>
<dbReference type="HOGENOM" id="CLU_058234_1_0_10"/>
<name>W8W0J3_9FLAO</name>
<organism evidence="2 3">
    <name type="scientific">Nonlabens marinus S1-08</name>
    <dbReference type="NCBI Taxonomy" id="1454201"/>
    <lineage>
        <taxon>Bacteria</taxon>
        <taxon>Pseudomonadati</taxon>
        <taxon>Bacteroidota</taxon>
        <taxon>Flavobacteriia</taxon>
        <taxon>Flavobacteriales</taxon>
        <taxon>Flavobacteriaceae</taxon>
        <taxon>Nonlabens</taxon>
    </lineage>
</organism>
<keyword evidence="3" id="KW-1185">Reference proteome</keyword>
<evidence type="ECO:0008006" key="4">
    <source>
        <dbReference type="Google" id="ProtNLM"/>
    </source>
</evidence>
<keyword evidence="1" id="KW-0732">Signal</keyword>
<dbReference type="KEGG" id="nmf:NMS_2417"/>
<evidence type="ECO:0000313" key="3">
    <source>
        <dbReference type="Proteomes" id="UP000031760"/>
    </source>
</evidence>
<proteinExistence type="predicted"/>
<feature type="chain" id="PRO_5004914125" description="Gll0560 protein" evidence="1">
    <location>
        <begin position="34"/>
        <end position="304"/>
    </location>
</feature>
<evidence type="ECO:0000256" key="1">
    <source>
        <dbReference type="SAM" id="SignalP"/>
    </source>
</evidence>
<evidence type="ECO:0000313" key="2">
    <source>
        <dbReference type="EMBL" id="BAO56426.1"/>
    </source>
</evidence>
<dbReference type="EMBL" id="AP014548">
    <property type="protein sequence ID" value="BAO56426.1"/>
    <property type="molecule type" value="Genomic_DNA"/>
</dbReference>
<dbReference type="AlphaFoldDB" id="W8W0J3"/>
<accession>W8W0J3</accession>
<dbReference type="Proteomes" id="UP000031760">
    <property type="component" value="Chromosome"/>
</dbReference>